<proteinExistence type="inferred from homology"/>
<evidence type="ECO:0000256" key="2">
    <source>
        <dbReference type="ARBA" id="ARBA00022741"/>
    </source>
</evidence>
<dbReference type="InterPro" id="IPR043129">
    <property type="entry name" value="ATPase_NBD"/>
</dbReference>
<dbReference type="PRINTS" id="PR00301">
    <property type="entry name" value="HEATSHOCK70"/>
</dbReference>
<dbReference type="SUPFAM" id="SSF100920">
    <property type="entry name" value="Heat shock protein 70kD (HSP70), peptide-binding domain"/>
    <property type="match status" value="2"/>
</dbReference>
<dbReference type="FunFam" id="3.30.30.30:FF:000001">
    <property type="entry name" value="heat shock 70 kDa protein-like"/>
    <property type="match status" value="1"/>
</dbReference>
<dbReference type="FunFam" id="3.90.640.10:FF:000134">
    <property type="entry name" value="Heat shock cognate 71 kDa protein"/>
    <property type="match status" value="1"/>
</dbReference>
<dbReference type="InterPro" id="IPR029047">
    <property type="entry name" value="HSP70_peptide-bd_sf"/>
</dbReference>
<name>A0AA36H095_CYLNA</name>
<dbReference type="GO" id="GO:0140662">
    <property type="term" value="F:ATP-dependent protein folding chaperone"/>
    <property type="evidence" value="ECO:0007669"/>
    <property type="project" value="InterPro"/>
</dbReference>
<dbReference type="PROSITE" id="PS01036">
    <property type="entry name" value="HSP70_3"/>
    <property type="match status" value="1"/>
</dbReference>
<dbReference type="GO" id="GO:0006950">
    <property type="term" value="P:response to stress"/>
    <property type="evidence" value="ECO:0007669"/>
    <property type="project" value="UniProtKB-ARBA"/>
</dbReference>
<dbReference type="Pfam" id="PF00012">
    <property type="entry name" value="HSP70"/>
    <property type="match status" value="2"/>
</dbReference>
<dbReference type="Gene3D" id="2.60.34.10">
    <property type="entry name" value="Substrate Binding Domain Of DNAk, Chain A, domain 1"/>
    <property type="match status" value="2"/>
</dbReference>
<evidence type="ECO:0000313" key="5">
    <source>
        <dbReference type="EMBL" id="CAJ0601362.1"/>
    </source>
</evidence>
<evidence type="ECO:0000256" key="4">
    <source>
        <dbReference type="RuleBase" id="RU003322"/>
    </source>
</evidence>
<evidence type="ECO:0000313" key="6">
    <source>
        <dbReference type="Proteomes" id="UP001176961"/>
    </source>
</evidence>
<organism evidence="5 6">
    <name type="scientific">Cylicocyclus nassatus</name>
    <name type="common">Nematode worm</name>
    <dbReference type="NCBI Taxonomy" id="53992"/>
    <lineage>
        <taxon>Eukaryota</taxon>
        <taxon>Metazoa</taxon>
        <taxon>Ecdysozoa</taxon>
        <taxon>Nematoda</taxon>
        <taxon>Chromadorea</taxon>
        <taxon>Rhabditida</taxon>
        <taxon>Rhabditina</taxon>
        <taxon>Rhabditomorpha</taxon>
        <taxon>Strongyloidea</taxon>
        <taxon>Strongylidae</taxon>
        <taxon>Cylicocyclus</taxon>
    </lineage>
</organism>
<dbReference type="Proteomes" id="UP001176961">
    <property type="component" value="Unassembled WGS sequence"/>
</dbReference>
<dbReference type="InterPro" id="IPR018181">
    <property type="entry name" value="Heat_shock_70_CS"/>
</dbReference>
<protein>
    <submittedName>
        <fullName evidence="5">Uncharacterized protein</fullName>
    </submittedName>
</protein>
<dbReference type="Gene3D" id="3.30.420.40">
    <property type="match status" value="2"/>
</dbReference>
<reference evidence="5" key="1">
    <citation type="submission" date="2023-07" db="EMBL/GenBank/DDBJ databases">
        <authorList>
            <consortium name="CYATHOMIX"/>
        </authorList>
    </citation>
    <scope>NUCLEOTIDE SEQUENCE</scope>
    <source>
        <strain evidence="5">N/A</strain>
    </source>
</reference>
<evidence type="ECO:0000256" key="3">
    <source>
        <dbReference type="ARBA" id="ARBA00022840"/>
    </source>
</evidence>
<dbReference type="PANTHER" id="PTHR19375">
    <property type="entry name" value="HEAT SHOCK PROTEIN 70KDA"/>
    <property type="match status" value="1"/>
</dbReference>
<dbReference type="AlphaFoldDB" id="A0AA36H095"/>
<dbReference type="Gene3D" id="3.90.640.10">
    <property type="entry name" value="Actin, Chain A, domain 4"/>
    <property type="match status" value="1"/>
</dbReference>
<keyword evidence="6" id="KW-1185">Reference proteome</keyword>
<dbReference type="EMBL" id="CATQJL010000305">
    <property type="protein sequence ID" value="CAJ0601362.1"/>
    <property type="molecule type" value="Genomic_DNA"/>
</dbReference>
<dbReference type="Gene3D" id="3.30.30.30">
    <property type="match status" value="1"/>
</dbReference>
<accession>A0AA36H095</accession>
<evidence type="ECO:0000256" key="1">
    <source>
        <dbReference type="ARBA" id="ARBA00007381"/>
    </source>
</evidence>
<dbReference type="SUPFAM" id="SSF53067">
    <property type="entry name" value="Actin-like ATPase domain"/>
    <property type="match status" value="2"/>
</dbReference>
<keyword evidence="3 4" id="KW-0067">ATP-binding</keyword>
<dbReference type="InterPro" id="IPR013126">
    <property type="entry name" value="Hsp_70_fam"/>
</dbReference>
<keyword evidence="2 4" id="KW-0547">Nucleotide-binding</keyword>
<gene>
    <name evidence="5" type="ORF">CYNAS_LOCUS13345</name>
</gene>
<dbReference type="GO" id="GO:0005524">
    <property type="term" value="F:ATP binding"/>
    <property type="evidence" value="ECO:0007669"/>
    <property type="project" value="UniProtKB-KW"/>
</dbReference>
<comment type="similarity">
    <text evidence="1 4">Belongs to the heat shock protein 70 family.</text>
</comment>
<comment type="caution">
    <text evidence="5">The sequence shown here is derived from an EMBL/GenBank/DDBJ whole genome shotgun (WGS) entry which is preliminary data.</text>
</comment>
<sequence length="564" mass="62916">MPLWAGLPRLVCEEMPSKYAVGIDLGTFSSCVAIFRQGRVEIIPNDQGNRVTPSYVAFTESEILIGEAAKNQAADNPYNTVFDAKRLIGRKFNDVEVQRNLDNWPYEVFPTKASKPNVQVYYKGELMTLTPEEISSMILTKLKDMAEAYLRLRVKDAVITVPASFNYYQRQIIKEVATVSGFNVLRIINETTAAAIAYGIDKMGLGERNVLIFDLGAANCSVSIVTVQDGIFEVKSSLGEHFGGIDFDNRLVNHLFDEFKRMYKMKIESSSAVHRLRCAAEKAKRKLSISSQAAIEIDSLFDGQDFYTFITRAHFEEVCADLFRSIMDLVERSLRYAKMEKKRIHDIVLIGGSSRIPKIRKLLSDFFGEEKLDISLNPDVAATQGAAIHAAFLSGDKSATIRDLLLLDATPFSLGIETAGGVMTAIIKRNTTIPTRASRTFIGGDIMNKTVKSNKNIPIRTNQTFTTHSDKQLRVLIQIFEGERAMVKDNKFLGKLELVGISPTPPPQIEVTFDIDSNGILCVTAQDKSTGRQNKMTVLLTSSDDPYKYVASRENDVLVLRNKL</sequence>